<dbReference type="InterPro" id="IPR052998">
    <property type="entry name" value="Hetero-Diels-Alderase-like"/>
</dbReference>
<evidence type="ECO:0000313" key="3">
    <source>
        <dbReference type="Proteomes" id="UP000247233"/>
    </source>
</evidence>
<protein>
    <recommendedName>
        <fullName evidence="4">SMP-30/Gluconolactonase/LRE-like region domain-containing protein</fullName>
    </recommendedName>
</protein>
<name>A0A317WEI2_9EURO</name>
<keyword evidence="3" id="KW-1185">Reference proteome</keyword>
<dbReference type="PANTHER" id="PTHR42060">
    <property type="entry name" value="NHL REPEAT-CONTAINING PROTEIN-RELATED"/>
    <property type="match status" value="1"/>
</dbReference>
<evidence type="ECO:0000256" key="1">
    <source>
        <dbReference type="SAM" id="SignalP"/>
    </source>
</evidence>
<feature type="chain" id="PRO_5016455271" description="SMP-30/Gluconolactonase/LRE-like region domain-containing protein" evidence="1">
    <location>
        <begin position="20"/>
        <end position="325"/>
    </location>
</feature>
<keyword evidence="1" id="KW-0732">Signal</keyword>
<dbReference type="AlphaFoldDB" id="A0A317WEI2"/>
<dbReference type="Gene3D" id="2.120.10.30">
    <property type="entry name" value="TolB, C-terminal domain"/>
    <property type="match status" value="1"/>
</dbReference>
<organism evidence="2 3">
    <name type="scientific">Aspergillus heteromorphus CBS 117.55</name>
    <dbReference type="NCBI Taxonomy" id="1448321"/>
    <lineage>
        <taxon>Eukaryota</taxon>
        <taxon>Fungi</taxon>
        <taxon>Dikarya</taxon>
        <taxon>Ascomycota</taxon>
        <taxon>Pezizomycotina</taxon>
        <taxon>Eurotiomycetes</taxon>
        <taxon>Eurotiomycetidae</taxon>
        <taxon>Eurotiales</taxon>
        <taxon>Aspergillaceae</taxon>
        <taxon>Aspergillus</taxon>
        <taxon>Aspergillus subgen. Circumdati</taxon>
    </lineage>
</organism>
<dbReference type="GeneID" id="37067539"/>
<feature type="signal peptide" evidence="1">
    <location>
        <begin position="1"/>
        <end position="19"/>
    </location>
</feature>
<gene>
    <name evidence="2" type="ORF">BO70DRAFT_378957</name>
</gene>
<dbReference type="SUPFAM" id="SSF63829">
    <property type="entry name" value="Calcium-dependent phosphotriesterase"/>
    <property type="match status" value="1"/>
</dbReference>
<evidence type="ECO:0000313" key="2">
    <source>
        <dbReference type="EMBL" id="PWY84793.1"/>
    </source>
</evidence>
<dbReference type="RefSeq" id="XP_025400135.1">
    <property type="nucleotide sequence ID" value="XM_025545302.1"/>
</dbReference>
<dbReference type="STRING" id="1448321.A0A317WEI2"/>
<reference evidence="2 3" key="1">
    <citation type="submission" date="2016-12" db="EMBL/GenBank/DDBJ databases">
        <title>The genomes of Aspergillus section Nigri reveals drivers in fungal speciation.</title>
        <authorList>
            <consortium name="DOE Joint Genome Institute"/>
            <person name="Vesth T.C."/>
            <person name="Nybo J."/>
            <person name="Theobald S."/>
            <person name="Brandl J."/>
            <person name="Frisvad J.C."/>
            <person name="Nielsen K.F."/>
            <person name="Lyhne E.K."/>
            <person name="Kogle M.E."/>
            <person name="Kuo A."/>
            <person name="Riley R."/>
            <person name="Clum A."/>
            <person name="Nolan M."/>
            <person name="Lipzen A."/>
            <person name="Salamov A."/>
            <person name="Henrissat B."/>
            <person name="Wiebenga A."/>
            <person name="De Vries R.P."/>
            <person name="Grigoriev I.V."/>
            <person name="Mortensen U.H."/>
            <person name="Andersen M.R."/>
            <person name="Baker S.E."/>
        </authorList>
    </citation>
    <scope>NUCLEOTIDE SEQUENCE [LARGE SCALE GENOMIC DNA]</scope>
    <source>
        <strain evidence="2 3">CBS 117.55</strain>
    </source>
</reference>
<proteinExistence type="predicted"/>
<comment type="caution">
    <text evidence="2">The sequence shown here is derived from an EMBL/GenBank/DDBJ whole genome shotgun (WGS) entry which is preliminary data.</text>
</comment>
<accession>A0A317WEI2</accession>
<dbReference type="PANTHER" id="PTHR42060:SF1">
    <property type="entry name" value="NHL REPEAT-CONTAINING PROTEIN"/>
    <property type="match status" value="1"/>
</dbReference>
<sequence>MHPRHILPWLSWPLLAVCATPSSSPSPAAKVTPIYQFQGSGTWAENIAIRSTGNLLVTRVDAPELWSVDPIAKTGSLVHRFNNATALMGITEIYPDVFAVAVGNATTAGDPVTGSWAVWTVDTTDTLQGIDIQEVVAIPEAVWPNGLGRIDDAPGVVLVADCVKGVVWKVDLAKRTYAVALEDSTMAQMDVLGINGVHGYNGSVYYTSTALKALFRVPVDGEVRATGPVETVAQGFGVDDFAIAPDGTFYVMTHAGNTILRMGKDGVVDTFAGAADSLEVAGPTAGQVTGDGKTLFVVTCGGCGRDAPDVTVPAGVLAVELDPSI</sequence>
<evidence type="ECO:0008006" key="4">
    <source>
        <dbReference type="Google" id="ProtNLM"/>
    </source>
</evidence>
<dbReference type="Proteomes" id="UP000247233">
    <property type="component" value="Unassembled WGS sequence"/>
</dbReference>
<dbReference type="InterPro" id="IPR011042">
    <property type="entry name" value="6-blade_b-propeller_TolB-like"/>
</dbReference>
<dbReference type="VEuPathDB" id="FungiDB:BO70DRAFT_378957"/>
<dbReference type="EMBL" id="MSFL01000009">
    <property type="protein sequence ID" value="PWY84793.1"/>
    <property type="molecule type" value="Genomic_DNA"/>
</dbReference>
<dbReference type="OrthoDB" id="9977941at2759"/>